<dbReference type="Gene3D" id="3.20.20.210">
    <property type="match status" value="1"/>
</dbReference>
<dbReference type="Pfam" id="PF01208">
    <property type="entry name" value="URO-D"/>
    <property type="match status" value="1"/>
</dbReference>
<dbReference type="InterPro" id="IPR000257">
    <property type="entry name" value="Uroporphyrinogen_deCOase"/>
</dbReference>
<accession>A0A7V5PRA5</accession>
<dbReference type="GO" id="GO:0004853">
    <property type="term" value="F:uroporphyrinogen decarboxylase activity"/>
    <property type="evidence" value="ECO:0007669"/>
    <property type="project" value="InterPro"/>
</dbReference>
<organism evidence="2">
    <name type="scientific">Caldithrix abyssi</name>
    <dbReference type="NCBI Taxonomy" id="187145"/>
    <lineage>
        <taxon>Bacteria</taxon>
        <taxon>Pseudomonadati</taxon>
        <taxon>Calditrichota</taxon>
        <taxon>Calditrichia</taxon>
        <taxon>Calditrichales</taxon>
        <taxon>Calditrichaceae</taxon>
        <taxon>Caldithrix</taxon>
    </lineage>
</organism>
<sequence>MPAPNIEQFIKTLRRQKAEYVPVCELGVHPKIKERLLGRPLNTLKDEVEFWHQAGYDYVKLQPVADFNPARIGVSDQTVLKEDGSLGYNWAAEGAGVITSEQELERYVFPDKNDFDYSRFEQVKSILPEGMGVIGQYGDIFTMTWEMMGFEAFSFALFENPDLIRELNNRLGELVISMFEYFARSDVVDVLWYSDDIAFSTGLLMSPEVLHAYFFPWLKKIGDLAKQSGKPLIYHTDGVLWQVLDDIIACGVDALHPIEPKAMDIAEVKAKYGDRLCLIGHVDVDLLARGTPEQVKQKVRENIEKAGYNGGYMVGSGNSIPDYVKFENYLAMLEAAREFGSAH</sequence>
<gene>
    <name evidence="2" type="ORF">ENJ89_11485</name>
</gene>
<dbReference type="PANTHER" id="PTHR47099:SF1">
    <property type="entry name" value="METHYLCOBAMIDE:COM METHYLTRANSFERASE MTBA"/>
    <property type="match status" value="1"/>
</dbReference>
<protein>
    <submittedName>
        <fullName evidence="2">Nucleoside 2-deoxyribosyltransferase</fullName>
    </submittedName>
</protein>
<feature type="domain" description="Uroporphyrinogen decarboxylase (URO-D)" evidence="1">
    <location>
        <begin position="60"/>
        <end position="338"/>
    </location>
</feature>
<dbReference type="InterPro" id="IPR038071">
    <property type="entry name" value="UROD/MetE-like_sf"/>
</dbReference>
<dbReference type="InterPro" id="IPR052024">
    <property type="entry name" value="Methanogen_methyltrans"/>
</dbReference>
<evidence type="ECO:0000259" key="1">
    <source>
        <dbReference type="Pfam" id="PF01208"/>
    </source>
</evidence>
<comment type="caution">
    <text evidence="2">The sequence shown here is derived from an EMBL/GenBank/DDBJ whole genome shotgun (WGS) entry which is preliminary data.</text>
</comment>
<name>A0A7V5PRA5_CALAY</name>
<dbReference type="PANTHER" id="PTHR47099">
    <property type="entry name" value="METHYLCOBAMIDE:COM METHYLTRANSFERASE MTBA"/>
    <property type="match status" value="1"/>
</dbReference>
<proteinExistence type="predicted"/>
<dbReference type="GO" id="GO:0006779">
    <property type="term" value="P:porphyrin-containing compound biosynthetic process"/>
    <property type="evidence" value="ECO:0007669"/>
    <property type="project" value="InterPro"/>
</dbReference>
<reference evidence="2" key="1">
    <citation type="journal article" date="2020" name="mSystems">
        <title>Genome- and Community-Level Interaction Insights into Carbon Utilization and Element Cycling Functions of Hydrothermarchaeota in Hydrothermal Sediment.</title>
        <authorList>
            <person name="Zhou Z."/>
            <person name="Liu Y."/>
            <person name="Xu W."/>
            <person name="Pan J."/>
            <person name="Luo Z.H."/>
            <person name="Li M."/>
        </authorList>
    </citation>
    <scope>NUCLEOTIDE SEQUENCE [LARGE SCALE GENOMIC DNA]</scope>
    <source>
        <strain evidence="2">HyVt-527</strain>
    </source>
</reference>
<dbReference type="AlphaFoldDB" id="A0A7V5PRA5"/>
<dbReference type="SUPFAM" id="SSF51726">
    <property type="entry name" value="UROD/MetE-like"/>
    <property type="match status" value="1"/>
</dbReference>
<dbReference type="Proteomes" id="UP000886124">
    <property type="component" value="Unassembled WGS sequence"/>
</dbReference>
<dbReference type="EMBL" id="DROD01000725">
    <property type="protein sequence ID" value="HHJ53809.1"/>
    <property type="molecule type" value="Genomic_DNA"/>
</dbReference>
<evidence type="ECO:0000313" key="2">
    <source>
        <dbReference type="EMBL" id="HHJ53809.1"/>
    </source>
</evidence>